<dbReference type="AlphaFoldDB" id="A0A0K6G293"/>
<accession>A0A0K6G293</accession>
<proteinExistence type="predicted"/>
<gene>
    <name evidence="1" type="ORF">RSOLAG22IIIB_10207</name>
</gene>
<organism evidence="1 2">
    <name type="scientific">Rhizoctonia solani</name>
    <dbReference type="NCBI Taxonomy" id="456999"/>
    <lineage>
        <taxon>Eukaryota</taxon>
        <taxon>Fungi</taxon>
        <taxon>Dikarya</taxon>
        <taxon>Basidiomycota</taxon>
        <taxon>Agaricomycotina</taxon>
        <taxon>Agaricomycetes</taxon>
        <taxon>Cantharellales</taxon>
        <taxon>Ceratobasidiaceae</taxon>
        <taxon>Rhizoctonia</taxon>
    </lineage>
</organism>
<dbReference type="Proteomes" id="UP000044841">
    <property type="component" value="Unassembled WGS sequence"/>
</dbReference>
<evidence type="ECO:0000313" key="2">
    <source>
        <dbReference type="Proteomes" id="UP000044841"/>
    </source>
</evidence>
<sequence>MLVARNSNVAQPNIIEWPPTQTEDTNTMGVGHVKTGCSCTRAANSFFVTLPDGPVRPLSMFYTCPINFRRFASPTPTPPFSTPATDMLNWPRTQPNLKKRSSRYLWGINKPRGARTHCFVQRLAIPVPDGQP</sequence>
<dbReference type="EMBL" id="CYGV01001300">
    <property type="protein sequence ID" value="CUA72635.1"/>
    <property type="molecule type" value="Genomic_DNA"/>
</dbReference>
<evidence type="ECO:0000313" key="1">
    <source>
        <dbReference type="EMBL" id="CUA72635.1"/>
    </source>
</evidence>
<protein>
    <submittedName>
        <fullName evidence="1">Uncharacterized protein</fullName>
    </submittedName>
</protein>
<name>A0A0K6G293_9AGAM</name>
<keyword evidence="2" id="KW-1185">Reference proteome</keyword>
<reference evidence="1 2" key="1">
    <citation type="submission" date="2015-07" db="EMBL/GenBank/DDBJ databases">
        <authorList>
            <person name="Noorani M."/>
        </authorList>
    </citation>
    <scope>NUCLEOTIDE SEQUENCE [LARGE SCALE GENOMIC DNA]</scope>
    <source>
        <strain evidence="1">BBA 69670</strain>
    </source>
</reference>